<protein>
    <submittedName>
        <fullName evidence="3">Uncharacterized protein</fullName>
    </submittedName>
</protein>
<keyword evidence="2" id="KW-0472">Membrane</keyword>
<feature type="transmembrane region" description="Helical" evidence="2">
    <location>
        <begin position="117"/>
        <end position="143"/>
    </location>
</feature>
<evidence type="ECO:0000313" key="3">
    <source>
        <dbReference type="EMBL" id="SDP81651.1"/>
    </source>
</evidence>
<evidence type="ECO:0000313" key="4">
    <source>
        <dbReference type="Proteomes" id="UP000199073"/>
    </source>
</evidence>
<evidence type="ECO:0000256" key="2">
    <source>
        <dbReference type="SAM" id="Phobius"/>
    </source>
</evidence>
<reference evidence="3 4" key="1">
    <citation type="submission" date="2016-10" db="EMBL/GenBank/DDBJ databases">
        <authorList>
            <person name="de Groot N.N."/>
        </authorList>
    </citation>
    <scope>NUCLEOTIDE SEQUENCE [LARGE SCALE GENOMIC DNA]</scope>
    <source>
        <strain evidence="3 4">DSM 12130</strain>
    </source>
</reference>
<dbReference type="Proteomes" id="UP000199073">
    <property type="component" value="Unassembled WGS sequence"/>
</dbReference>
<feature type="region of interest" description="Disordered" evidence="1">
    <location>
        <begin position="166"/>
        <end position="190"/>
    </location>
</feature>
<evidence type="ECO:0000256" key="1">
    <source>
        <dbReference type="SAM" id="MobiDB-lite"/>
    </source>
</evidence>
<dbReference type="AlphaFoldDB" id="A0A1H0VTS9"/>
<dbReference type="EMBL" id="FNJI01000064">
    <property type="protein sequence ID" value="SDP81651.1"/>
    <property type="molecule type" value="Genomic_DNA"/>
</dbReference>
<name>A0A1H0VTS9_9BACT</name>
<keyword evidence="2" id="KW-1133">Transmembrane helix</keyword>
<gene>
    <name evidence="3" type="ORF">SAMN05660330_04222</name>
</gene>
<keyword evidence="2" id="KW-0812">Transmembrane</keyword>
<proteinExistence type="predicted"/>
<feature type="compositionally biased region" description="Basic and acidic residues" evidence="1">
    <location>
        <begin position="166"/>
        <end position="176"/>
    </location>
</feature>
<feature type="compositionally biased region" description="Low complexity" evidence="1">
    <location>
        <begin position="177"/>
        <end position="190"/>
    </location>
</feature>
<dbReference type="STRING" id="91360.SAMN05660330_04222"/>
<organism evidence="3 4">
    <name type="scientific">Desulforhopalus singaporensis</name>
    <dbReference type="NCBI Taxonomy" id="91360"/>
    <lineage>
        <taxon>Bacteria</taxon>
        <taxon>Pseudomonadati</taxon>
        <taxon>Thermodesulfobacteriota</taxon>
        <taxon>Desulfobulbia</taxon>
        <taxon>Desulfobulbales</taxon>
        <taxon>Desulfocapsaceae</taxon>
        <taxon>Desulforhopalus</taxon>
    </lineage>
</organism>
<keyword evidence="4" id="KW-1185">Reference proteome</keyword>
<accession>A0A1H0VTS9</accession>
<sequence length="190" mass="21773">MEKFSGPEDLYDELVENSDDHWLLGLVAFAIIEEQKIEWIKHQKNNNGGTPSPEDIKNWYEQQPKGVLLRAKDTAETRLKDYSNEIIEFVIDEQRREIEHGIIVNEIRETKRFWPQFGVNLAGGFVSALLFAALLTIVAFFVIHDTSPVEIGAELRKDATLEDQNYVKERSNKQKSSDGSFSSSEKQNSK</sequence>